<evidence type="ECO:0000256" key="1">
    <source>
        <dbReference type="SAM" id="Phobius"/>
    </source>
</evidence>
<dbReference type="Gene3D" id="1.20.1530.20">
    <property type="match status" value="1"/>
</dbReference>
<dbReference type="AlphaFoldDB" id="A0A511FAH4"/>
<dbReference type="GO" id="GO:0005886">
    <property type="term" value="C:plasma membrane"/>
    <property type="evidence" value="ECO:0007669"/>
    <property type="project" value="TreeGrafter"/>
</dbReference>
<dbReference type="PIRSF" id="PIRSF026166">
    <property type="entry name" value="UCP026166"/>
    <property type="match status" value="1"/>
</dbReference>
<reference evidence="3 5" key="2">
    <citation type="submission" date="2020-08" db="EMBL/GenBank/DDBJ databases">
        <title>Sequencing the genomes of 1000 actinobacteria strains.</title>
        <authorList>
            <person name="Klenk H.-P."/>
        </authorList>
    </citation>
    <scope>NUCLEOTIDE SEQUENCE [LARGE SCALE GENOMIC DNA]</scope>
    <source>
        <strain evidence="3 5">DSM 9581</strain>
    </source>
</reference>
<dbReference type="InterPro" id="IPR038770">
    <property type="entry name" value="Na+/solute_symporter_sf"/>
</dbReference>
<protein>
    <submittedName>
        <fullName evidence="2">Bile acid:sodium symporter</fullName>
    </submittedName>
    <submittedName>
        <fullName evidence="3">Sodium/bile acid cotransporter 7</fullName>
    </submittedName>
</protein>
<reference evidence="2 4" key="1">
    <citation type="submission" date="2019-07" db="EMBL/GenBank/DDBJ databases">
        <title>Whole genome shotgun sequence of Cellulomonas hominis NBRC 16055.</title>
        <authorList>
            <person name="Hosoyama A."/>
            <person name="Uohara A."/>
            <person name="Ohji S."/>
            <person name="Ichikawa N."/>
        </authorList>
    </citation>
    <scope>NUCLEOTIDE SEQUENCE [LARGE SCALE GENOMIC DNA]</scope>
    <source>
        <strain evidence="2 4">NBRC 16055</strain>
    </source>
</reference>
<feature type="transmembrane region" description="Helical" evidence="1">
    <location>
        <begin position="117"/>
        <end position="138"/>
    </location>
</feature>
<feature type="transmembrane region" description="Helical" evidence="1">
    <location>
        <begin position="239"/>
        <end position="266"/>
    </location>
</feature>
<sequence>MPEAIPPRPGRWSRAWSATKTWVDPLVVMIVAVFVLGLLAPASGAFATGLDHVTTAAVVLLFFLYGARMSTGEVWAGLRNWRLQGGMLASTYLLFPVLGLAVQALPESVLPQDLQTGLLYLSLLPSTIQSSVVFTSIARGNVAGAICGATVSNVLGIVLTPLLVGLLMSRAGGPVGGSAGATLLQLLLPFVLGQLVQPKIGAWVRRHKPLTLVTDRSAILLVAYGSVSEAQQSGVWDHLTVGVLVVLVAVCAALLAAMLSATWFGGRALRLDRADRIALLMCGSKKSLATGLPMASVLFGPVAAAGVALPVIVFHQIQLATCAVLARRLAATDPDQQPAAARG</sequence>
<feature type="transmembrane region" description="Helical" evidence="1">
    <location>
        <begin position="145"/>
        <end position="169"/>
    </location>
</feature>
<keyword evidence="4" id="KW-1185">Reference proteome</keyword>
<keyword evidence="1" id="KW-0472">Membrane</keyword>
<evidence type="ECO:0000313" key="3">
    <source>
        <dbReference type="EMBL" id="MBB5472043.1"/>
    </source>
</evidence>
<dbReference type="InterPro" id="IPR016833">
    <property type="entry name" value="Put_Na-Bile_cotransptr"/>
</dbReference>
<proteinExistence type="predicted"/>
<dbReference type="RefSeq" id="WP_307724249.1">
    <property type="nucleotide sequence ID" value="NZ_BJVQ01000012.1"/>
</dbReference>
<evidence type="ECO:0000313" key="4">
    <source>
        <dbReference type="Proteomes" id="UP000321723"/>
    </source>
</evidence>
<organism evidence="2 4">
    <name type="scientific">Cellulomonas hominis</name>
    <dbReference type="NCBI Taxonomy" id="156981"/>
    <lineage>
        <taxon>Bacteria</taxon>
        <taxon>Bacillati</taxon>
        <taxon>Actinomycetota</taxon>
        <taxon>Actinomycetes</taxon>
        <taxon>Micrococcales</taxon>
        <taxon>Cellulomonadaceae</taxon>
        <taxon>Cellulomonas</taxon>
    </lineage>
</organism>
<dbReference type="Proteomes" id="UP000564629">
    <property type="component" value="Unassembled WGS sequence"/>
</dbReference>
<feature type="transmembrane region" description="Helical" evidence="1">
    <location>
        <begin position="175"/>
        <end position="197"/>
    </location>
</feature>
<feature type="transmembrane region" description="Helical" evidence="1">
    <location>
        <begin position="287"/>
        <end position="313"/>
    </location>
</feature>
<dbReference type="EMBL" id="BJVQ01000012">
    <property type="protein sequence ID" value="GEL46223.1"/>
    <property type="molecule type" value="Genomic_DNA"/>
</dbReference>
<dbReference type="EMBL" id="JACHDN010000001">
    <property type="protein sequence ID" value="MBB5472043.1"/>
    <property type="molecule type" value="Genomic_DNA"/>
</dbReference>
<dbReference type="PANTHER" id="PTHR18640">
    <property type="entry name" value="SOLUTE CARRIER FAMILY 10 MEMBER 7"/>
    <property type="match status" value="1"/>
</dbReference>
<feature type="transmembrane region" description="Helical" evidence="1">
    <location>
        <begin position="86"/>
        <end position="105"/>
    </location>
</feature>
<keyword evidence="1" id="KW-0812">Transmembrane</keyword>
<keyword evidence="1" id="KW-1133">Transmembrane helix</keyword>
<dbReference type="Proteomes" id="UP000321723">
    <property type="component" value="Unassembled WGS sequence"/>
</dbReference>
<evidence type="ECO:0000313" key="5">
    <source>
        <dbReference type="Proteomes" id="UP000564629"/>
    </source>
</evidence>
<feature type="transmembrane region" description="Helical" evidence="1">
    <location>
        <begin position="21"/>
        <end position="40"/>
    </location>
</feature>
<dbReference type="PANTHER" id="PTHR18640:SF5">
    <property type="entry name" value="SODIUM_BILE ACID COTRANSPORTER 7"/>
    <property type="match status" value="1"/>
</dbReference>
<feature type="transmembrane region" description="Helical" evidence="1">
    <location>
        <begin position="46"/>
        <end position="65"/>
    </location>
</feature>
<name>A0A511FAH4_9CELL</name>
<dbReference type="Pfam" id="PF13593">
    <property type="entry name" value="SBF_like"/>
    <property type="match status" value="1"/>
</dbReference>
<evidence type="ECO:0000313" key="2">
    <source>
        <dbReference type="EMBL" id="GEL46223.1"/>
    </source>
</evidence>
<gene>
    <name evidence="2" type="ORF">CHO01_13390</name>
    <name evidence="3" type="ORF">HNR08_000779</name>
</gene>
<comment type="caution">
    <text evidence="2">The sequence shown here is derived from an EMBL/GenBank/DDBJ whole genome shotgun (WGS) entry which is preliminary data.</text>
</comment>
<accession>A0A511FAH4</accession>